<proteinExistence type="predicted"/>
<dbReference type="Proteomes" id="UP000183983">
    <property type="component" value="Unassembled WGS sequence"/>
</dbReference>
<name>A0A1M7KJK8_9PSED</name>
<dbReference type="AlphaFoldDB" id="A0A1M7KJK8"/>
<protein>
    <submittedName>
        <fullName evidence="1">Uncharacterized protein</fullName>
    </submittedName>
</protein>
<accession>A0A1M7KJK8</accession>
<dbReference type="EMBL" id="FRDA01000002">
    <property type="protein sequence ID" value="SHM65599.1"/>
    <property type="molecule type" value="Genomic_DNA"/>
</dbReference>
<organism evidence="1 2">
    <name type="scientific">Pseudomonas asturiensis</name>
    <dbReference type="NCBI Taxonomy" id="1190415"/>
    <lineage>
        <taxon>Bacteria</taxon>
        <taxon>Pseudomonadati</taxon>
        <taxon>Pseudomonadota</taxon>
        <taxon>Gammaproteobacteria</taxon>
        <taxon>Pseudomonadales</taxon>
        <taxon>Pseudomonadaceae</taxon>
        <taxon>Pseudomonas</taxon>
    </lineage>
</organism>
<reference evidence="1 2" key="1">
    <citation type="submission" date="2016-11" db="EMBL/GenBank/DDBJ databases">
        <authorList>
            <person name="Jaros S."/>
            <person name="Januszkiewicz K."/>
            <person name="Wedrychowicz H."/>
        </authorList>
    </citation>
    <scope>NUCLEOTIDE SEQUENCE [LARGE SCALE GENOMIC DNA]</scope>
    <source>
        <strain evidence="1 2">LMG 26898</strain>
    </source>
</reference>
<evidence type="ECO:0000313" key="2">
    <source>
        <dbReference type="Proteomes" id="UP000183983"/>
    </source>
</evidence>
<evidence type="ECO:0000313" key="1">
    <source>
        <dbReference type="EMBL" id="SHM65599.1"/>
    </source>
</evidence>
<sequence length="33" mass="3831">MDVPWHKLKSNARFAVSAPLALLQNIQRAFRHD</sequence>
<gene>
    <name evidence="1" type="ORF">SAMN05216593_102190</name>
</gene>